<reference evidence="3" key="1">
    <citation type="submission" date="2022-11" db="UniProtKB">
        <authorList>
            <consortium name="WormBaseParasite"/>
        </authorList>
    </citation>
    <scope>IDENTIFICATION</scope>
</reference>
<protein>
    <submittedName>
        <fullName evidence="3">Uncharacterized protein</fullName>
    </submittedName>
</protein>
<accession>A0A914C8N1</accession>
<proteinExistence type="predicted"/>
<feature type="compositionally biased region" description="Basic and acidic residues" evidence="1">
    <location>
        <begin position="15"/>
        <end position="43"/>
    </location>
</feature>
<evidence type="ECO:0000256" key="1">
    <source>
        <dbReference type="SAM" id="MobiDB-lite"/>
    </source>
</evidence>
<dbReference type="AlphaFoldDB" id="A0A914C8N1"/>
<keyword evidence="2" id="KW-1185">Reference proteome</keyword>
<sequence length="86" mass="9583">MGNKTSQGTAVGHAMKRESRDSTGGHLGHEHDRSQGTSRTDEVKIEVLKSGENDLHIEKNEEDHLENYVEPLSILSGPHPIHMKPY</sequence>
<feature type="region of interest" description="Disordered" evidence="1">
    <location>
        <begin position="1"/>
        <end position="43"/>
    </location>
</feature>
<name>A0A914C8N1_9BILA</name>
<dbReference type="WBParaSite" id="ACRNAN_Path_480.g1803.t1">
    <property type="protein sequence ID" value="ACRNAN_Path_480.g1803.t1"/>
    <property type="gene ID" value="ACRNAN_Path_480.g1803"/>
</dbReference>
<organism evidence="2 3">
    <name type="scientific">Acrobeloides nanus</name>
    <dbReference type="NCBI Taxonomy" id="290746"/>
    <lineage>
        <taxon>Eukaryota</taxon>
        <taxon>Metazoa</taxon>
        <taxon>Ecdysozoa</taxon>
        <taxon>Nematoda</taxon>
        <taxon>Chromadorea</taxon>
        <taxon>Rhabditida</taxon>
        <taxon>Tylenchina</taxon>
        <taxon>Cephalobomorpha</taxon>
        <taxon>Cephaloboidea</taxon>
        <taxon>Cephalobidae</taxon>
        <taxon>Acrobeloides</taxon>
    </lineage>
</organism>
<dbReference type="Proteomes" id="UP000887540">
    <property type="component" value="Unplaced"/>
</dbReference>
<evidence type="ECO:0000313" key="2">
    <source>
        <dbReference type="Proteomes" id="UP000887540"/>
    </source>
</evidence>
<evidence type="ECO:0000313" key="3">
    <source>
        <dbReference type="WBParaSite" id="ACRNAN_Path_480.g1803.t1"/>
    </source>
</evidence>